<evidence type="ECO:0000313" key="2">
    <source>
        <dbReference type="EMBL" id="GEP71101.1"/>
    </source>
</evidence>
<dbReference type="AlphaFoldDB" id="A0A512PIS4"/>
<dbReference type="Gene3D" id="1.10.10.2910">
    <property type="match status" value="1"/>
</dbReference>
<dbReference type="PANTHER" id="PTHR43236">
    <property type="entry name" value="ANTITOXIN HIGA1"/>
    <property type="match status" value="1"/>
</dbReference>
<dbReference type="InterPro" id="IPR052345">
    <property type="entry name" value="Rad_response_metalloprotease"/>
</dbReference>
<keyword evidence="3" id="KW-1185">Reference proteome</keyword>
<evidence type="ECO:0000313" key="3">
    <source>
        <dbReference type="Proteomes" id="UP000321798"/>
    </source>
</evidence>
<dbReference type="InterPro" id="IPR010359">
    <property type="entry name" value="IrrE_HExxH"/>
</dbReference>
<feature type="domain" description="IrrE N-terminal-like" evidence="1">
    <location>
        <begin position="55"/>
        <end position="130"/>
    </location>
</feature>
<dbReference type="RefSeq" id="WP_146954868.1">
    <property type="nucleotide sequence ID" value="NZ_BAABBJ010000017.1"/>
</dbReference>
<dbReference type="Proteomes" id="UP000321798">
    <property type="component" value="Unassembled WGS sequence"/>
</dbReference>
<evidence type="ECO:0000259" key="1">
    <source>
        <dbReference type="Pfam" id="PF06114"/>
    </source>
</evidence>
<dbReference type="Pfam" id="PF06114">
    <property type="entry name" value="Peptidase_M78"/>
    <property type="match status" value="1"/>
</dbReference>
<comment type="caution">
    <text evidence="2">The sequence shown here is derived from an EMBL/GenBank/DDBJ whole genome shotgun (WGS) entry which is preliminary data.</text>
</comment>
<protein>
    <recommendedName>
        <fullName evidence="1">IrrE N-terminal-like domain-containing protein</fullName>
    </recommendedName>
</protein>
<name>A0A512PIS4_9CELL</name>
<dbReference type="OrthoDB" id="3240543at2"/>
<organism evidence="2 3">
    <name type="scientific">Cellulomonas soli</name>
    <dbReference type="NCBI Taxonomy" id="931535"/>
    <lineage>
        <taxon>Bacteria</taxon>
        <taxon>Bacillati</taxon>
        <taxon>Actinomycetota</taxon>
        <taxon>Actinomycetes</taxon>
        <taxon>Micrococcales</taxon>
        <taxon>Cellulomonadaceae</taxon>
        <taxon>Cellulomonas</taxon>
    </lineage>
</organism>
<reference evidence="2 3" key="1">
    <citation type="submission" date="2019-07" db="EMBL/GenBank/DDBJ databases">
        <title>Whole genome shotgun sequence of Cellulomonas soli NBRC 109434.</title>
        <authorList>
            <person name="Hosoyama A."/>
            <person name="Uohara A."/>
            <person name="Ohji S."/>
            <person name="Ichikawa N."/>
        </authorList>
    </citation>
    <scope>NUCLEOTIDE SEQUENCE [LARGE SCALE GENOMIC DNA]</scope>
    <source>
        <strain evidence="2 3">NBRC 109434</strain>
    </source>
</reference>
<accession>A0A512PIS4</accession>
<dbReference type="PANTHER" id="PTHR43236:SF2">
    <property type="entry name" value="BLL0069 PROTEIN"/>
    <property type="match status" value="1"/>
</dbReference>
<sequence length="334" mass="36096">MSTRHTHARRIVANIAADKRALIAGNPIAGIESLGYTVVAEAALTSKRGAGGWCDGLSFAEHNTVIYAPTPGSNRQNFTLLHEVGHILVEDDDSALVWLADRDNPEREVERLCDEIASALVVPEEMLDDIVGIGPLTAMDLKTLVTVSSASGPACAIALATRLSSGAVAIIDRATEIVAHSALCGDELQVYPWRGTNVPAGHPLLRLAAGAATTTRSYWLDRWDRRQDYYVSAVATEKRIYAVFSINDLWGVDRFHGGQAPPTKSNALRREIRCRCGFRGPVTGWPCPECGHLYCPECGDCDCQRRARMQELCGSCFCLTPAVDLVGGICSGCR</sequence>
<proteinExistence type="predicted"/>
<dbReference type="EMBL" id="BKAL01000023">
    <property type="protein sequence ID" value="GEP71101.1"/>
    <property type="molecule type" value="Genomic_DNA"/>
</dbReference>
<gene>
    <name evidence="2" type="ORF">CSO01_38160</name>
</gene>